<protein>
    <submittedName>
        <fullName evidence="1">Uncharacterized protein</fullName>
    </submittedName>
</protein>
<proteinExistence type="predicted"/>
<gene>
    <name evidence="1" type="ORF">IWW38_004040</name>
</gene>
<dbReference type="EMBL" id="JANBVB010001281">
    <property type="protein sequence ID" value="KAJ2890610.1"/>
    <property type="molecule type" value="Genomic_DNA"/>
</dbReference>
<evidence type="ECO:0000313" key="2">
    <source>
        <dbReference type="Proteomes" id="UP001139981"/>
    </source>
</evidence>
<organism evidence="1 2">
    <name type="scientific">Coemansia aciculifera</name>
    <dbReference type="NCBI Taxonomy" id="417176"/>
    <lineage>
        <taxon>Eukaryota</taxon>
        <taxon>Fungi</taxon>
        <taxon>Fungi incertae sedis</taxon>
        <taxon>Zoopagomycota</taxon>
        <taxon>Kickxellomycotina</taxon>
        <taxon>Kickxellomycetes</taxon>
        <taxon>Kickxellales</taxon>
        <taxon>Kickxellaceae</taxon>
        <taxon>Coemansia</taxon>
    </lineage>
</organism>
<evidence type="ECO:0000313" key="1">
    <source>
        <dbReference type="EMBL" id="KAJ2890610.1"/>
    </source>
</evidence>
<accession>A0ACC1LZH2</accession>
<sequence length="643" mass="67005">MAVLADLNTDELHALKRKQLQSLCKKHGVKANGKSEELIERLTEFAKKGGSESASNESEHSDEHDDDDDDDDDQQRYDSATEDGKPSTLPDSEALSATPAKLFKVVPLLPSKPESMDAPESMTVIEQAQFSSQVEMFTAKLEARAAALAADMGKDDIEKLNPAYGLDLLTPKSKKSAKTIAFDKAHEKLFSGSDSIINHWSAKKVAGATTPNNKRANDSSVLESNKRPRMEVLFESPSVQPQSARPRRKSTKTKAMTVRARRTAAPSAAIDGSKSASGDSRVKPASDIGVLSSTKLFADTPATPAKADIAAPSPARLVPIVDAPAPATPKKSEPATAIFSPKQPRSAKPVKPIADAVVLTSPSKHTPKKKPASTPAKAVAPTSAPSVATPKPSSTVVVTTEVAPAVPATPAVAAPTTVGTLPKAAPPVAVAAAATVATAPAKPGVGKESATAPAPKPSQIPMARKIAKPVSKVATAPNKAMAESKIQAPKKAMAESKIQAPKKAVAAKPNNSSVAAPAKPLSNQSTGVRNIESKVKSYINSKPSSPKVKAVKHSIPDPKSSVKPAVAVAKPTKPVKAPAASTVAKESVAGKDIPNYMKPTRVKEMRSQQATAKVSSKPDASKPRFNPYNRPAKPVAAKSSAAK</sequence>
<keyword evidence="2" id="KW-1185">Reference proteome</keyword>
<name>A0ACC1LZH2_9FUNG</name>
<reference evidence="1" key="1">
    <citation type="submission" date="2022-07" db="EMBL/GenBank/DDBJ databases">
        <title>Phylogenomic reconstructions and comparative analyses of Kickxellomycotina fungi.</title>
        <authorList>
            <person name="Reynolds N.K."/>
            <person name="Stajich J.E."/>
            <person name="Barry K."/>
            <person name="Grigoriev I.V."/>
            <person name="Crous P."/>
            <person name="Smith M.E."/>
        </authorList>
    </citation>
    <scope>NUCLEOTIDE SEQUENCE</scope>
    <source>
        <strain evidence="1">CBS 190363</strain>
    </source>
</reference>
<comment type="caution">
    <text evidence="1">The sequence shown here is derived from an EMBL/GenBank/DDBJ whole genome shotgun (WGS) entry which is preliminary data.</text>
</comment>
<dbReference type="Proteomes" id="UP001139981">
    <property type="component" value="Unassembled WGS sequence"/>
</dbReference>